<dbReference type="PANTHER" id="PTHR43065">
    <property type="entry name" value="SENSOR HISTIDINE KINASE"/>
    <property type="match status" value="1"/>
</dbReference>
<evidence type="ECO:0000256" key="4">
    <source>
        <dbReference type="ARBA" id="ARBA00022679"/>
    </source>
</evidence>
<dbReference type="Pfam" id="PF00512">
    <property type="entry name" value="HisKA"/>
    <property type="match status" value="1"/>
</dbReference>
<keyword evidence="11" id="KW-1185">Reference proteome</keyword>
<dbReference type="Pfam" id="PF02518">
    <property type="entry name" value="HATPase_c"/>
    <property type="match status" value="1"/>
</dbReference>
<reference evidence="11" key="1">
    <citation type="journal article" date="2019" name="Int. J. Syst. Evol. Microbiol.">
        <title>The Global Catalogue of Microorganisms (GCM) 10K type strain sequencing project: providing services to taxonomists for standard genome sequencing and annotation.</title>
        <authorList>
            <consortium name="The Broad Institute Genomics Platform"/>
            <consortium name="The Broad Institute Genome Sequencing Center for Infectious Disease"/>
            <person name="Wu L."/>
            <person name="Ma J."/>
        </authorList>
    </citation>
    <scope>NUCLEOTIDE SEQUENCE [LARGE SCALE GENOMIC DNA]</scope>
    <source>
        <strain evidence="11">KCTC 13128</strain>
    </source>
</reference>
<evidence type="ECO:0000256" key="2">
    <source>
        <dbReference type="ARBA" id="ARBA00012438"/>
    </source>
</evidence>
<evidence type="ECO:0000256" key="1">
    <source>
        <dbReference type="ARBA" id="ARBA00000085"/>
    </source>
</evidence>
<dbReference type="EMBL" id="JBHRSA010000004">
    <property type="protein sequence ID" value="MFC3038848.1"/>
    <property type="molecule type" value="Genomic_DNA"/>
</dbReference>
<dbReference type="PROSITE" id="PS50109">
    <property type="entry name" value="HIS_KIN"/>
    <property type="match status" value="1"/>
</dbReference>
<evidence type="ECO:0000256" key="7">
    <source>
        <dbReference type="ARBA" id="ARBA00022840"/>
    </source>
</evidence>
<dbReference type="InterPro" id="IPR036097">
    <property type="entry name" value="HisK_dim/P_sf"/>
</dbReference>
<accession>A0ABV7CRC3</accession>
<comment type="catalytic activity">
    <reaction evidence="1">
        <text>ATP + protein L-histidine = ADP + protein N-phospho-L-histidine.</text>
        <dbReference type="EC" id="2.7.13.3"/>
    </reaction>
</comment>
<keyword evidence="7 10" id="KW-0067">ATP-binding</keyword>
<proteinExistence type="predicted"/>
<dbReference type="InterPro" id="IPR003661">
    <property type="entry name" value="HisK_dim/P_dom"/>
</dbReference>
<evidence type="ECO:0000259" key="9">
    <source>
        <dbReference type="PROSITE" id="PS50109"/>
    </source>
</evidence>
<dbReference type="InterPro" id="IPR036890">
    <property type="entry name" value="HATPase_C_sf"/>
</dbReference>
<keyword evidence="8" id="KW-0902">Two-component regulatory system</keyword>
<gene>
    <name evidence="10" type="ORF">ACFOGI_01105</name>
</gene>
<dbReference type="Gene3D" id="1.10.287.130">
    <property type="match status" value="1"/>
</dbReference>
<evidence type="ECO:0000313" key="11">
    <source>
        <dbReference type="Proteomes" id="UP001595279"/>
    </source>
</evidence>
<dbReference type="SMART" id="SM00387">
    <property type="entry name" value="HATPase_c"/>
    <property type="match status" value="1"/>
</dbReference>
<dbReference type="CDD" id="cd00082">
    <property type="entry name" value="HisKA"/>
    <property type="match status" value="1"/>
</dbReference>
<organism evidence="10 11">
    <name type="scientific">Virgibacillus xinjiangensis</name>
    <dbReference type="NCBI Taxonomy" id="393090"/>
    <lineage>
        <taxon>Bacteria</taxon>
        <taxon>Bacillati</taxon>
        <taxon>Bacillota</taxon>
        <taxon>Bacilli</taxon>
        <taxon>Bacillales</taxon>
        <taxon>Bacillaceae</taxon>
        <taxon>Virgibacillus</taxon>
    </lineage>
</organism>
<evidence type="ECO:0000256" key="6">
    <source>
        <dbReference type="ARBA" id="ARBA00022777"/>
    </source>
</evidence>
<dbReference type="GO" id="GO:0005524">
    <property type="term" value="F:ATP binding"/>
    <property type="evidence" value="ECO:0007669"/>
    <property type="project" value="UniProtKB-KW"/>
</dbReference>
<dbReference type="EC" id="2.7.13.3" evidence="2"/>
<keyword evidence="6" id="KW-0418">Kinase</keyword>
<dbReference type="Gene3D" id="3.30.565.10">
    <property type="entry name" value="Histidine kinase-like ATPase, C-terminal domain"/>
    <property type="match status" value="1"/>
</dbReference>
<protein>
    <recommendedName>
        <fullName evidence="2">histidine kinase</fullName>
        <ecNumber evidence="2">2.7.13.3</ecNumber>
    </recommendedName>
</protein>
<keyword evidence="3" id="KW-0597">Phosphoprotein</keyword>
<name>A0ABV7CRC3_9BACI</name>
<dbReference type="PRINTS" id="PR00344">
    <property type="entry name" value="BCTRLSENSOR"/>
</dbReference>
<comment type="caution">
    <text evidence="10">The sequence shown here is derived from an EMBL/GenBank/DDBJ whole genome shotgun (WGS) entry which is preliminary data.</text>
</comment>
<evidence type="ECO:0000256" key="8">
    <source>
        <dbReference type="ARBA" id="ARBA00023012"/>
    </source>
</evidence>
<dbReference type="RefSeq" id="WP_390267112.1">
    <property type="nucleotide sequence ID" value="NZ_JBHRSA010000004.1"/>
</dbReference>
<dbReference type="SUPFAM" id="SSF47384">
    <property type="entry name" value="Homodimeric domain of signal transducing histidine kinase"/>
    <property type="match status" value="1"/>
</dbReference>
<dbReference type="Proteomes" id="UP001595279">
    <property type="component" value="Unassembled WGS sequence"/>
</dbReference>
<dbReference type="InterPro" id="IPR003594">
    <property type="entry name" value="HATPase_dom"/>
</dbReference>
<keyword evidence="4" id="KW-0808">Transferase</keyword>
<sequence>MTGNHFYVSIFKDMTERKELEELMIRYEKMSDAGQLAAGIAHEIRNPLTSLKGFLQLLQAGVKGRDEYYKIMLEEIEKMEKITTELLFVSKPLTDHLKMEPVTEMIRDVVTLMSTQAKIKGIDISHIAEEEDASFIYCDRSQVKQVLLNLIKNSIEAMEEPGRIVVKTIKNTEEICIQVTDEGAGVPDELIHKLGEPFFTTKKGGTGLGLMITKKILERHNGKLSVKRNEEKGSTFMISFPTQEGI</sequence>
<dbReference type="InterPro" id="IPR005467">
    <property type="entry name" value="His_kinase_dom"/>
</dbReference>
<evidence type="ECO:0000313" key="10">
    <source>
        <dbReference type="EMBL" id="MFC3038848.1"/>
    </source>
</evidence>
<dbReference type="InterPro" id="IPR004358">
    <property type="entry name" value="Sig_transdc_His_kin-like_C"/>
</dbReference>
<keyword evidence="5" id="KW-0547">Nucleotide-binding</keyword>
<dbReference type="PANTHER" id="PTHR43065:SF34">
    <property type="entry name" value="SPORULATION KINASE A"/>
    <property type="match status" value="1"/>
</dbReference>
<dbReference type="SUPFAM" id="SSF55874">
    <property type="entry name" value="ATPase domain of HSP90 chaperone/DNA topoisomerase II/histidine kinase"/>
    <property type="match status" value="1"/>
</dbReference>
<dbReference type="SMART" id="SM00388">
    <property type="entry name" value="HisKA"/>
    <property type="match status" value="1"/>
</dbReference>
<evidence type="ECO:0000256" key="3">
    <source>
        <dbReference type="ARBA" id="ARBA00022553"/>
    </source>
</evidence>
<feature type="domain" description="Histidine kinase" evidence="9">
    <location>
        <begin position="39"/>
        <end position="244"/>
    </location>
</feature>
<evidence type="ECO:0000256" key="5">
    <source>
        <dbReference type="ARBA" id="ARBA00022741"/>
    </source>
</evidence>